<dbReference type="GeneID" id="44081689"/>
<feature type="compositionally biased region" description="Low complexity" evidence="1">
    <location>
        <begin position="62"/>
        <end position="71"/>
    </location>
</feature>
<protein>
    <submittedName>
        <fullName evidence="2">Uncharacterized protein</fullName>
    </submittedName>
</protein>
<evidence type="ECO:0000256" key="1">
    <source>
        <dbReference type="SAM" id="MobiDB-lite"/>
    </source>
</evidence>
<evidence type="ECO:0000313" key="2">
    <source>
        <dbReference type="EMBL" id="QIB76304.1"/>
    </source>
</evidence>
<name>A0A6C0ULI2_9EURY</name>
<proteinExistence type="predicted"/>
<dbReference type="EMBL" id="CP048739">
    <property type="protein sequence ID" value="QIB76304.1"/>
    <property type="molecule type" value="Genomic_DNA"/>
</dbReference>
<evidence type="ECO:0000313" key="3">
    <source>
        <dbReference type="Proteomes" id="UP000465846"/>
    </source>
</evidence>
<dbReference type="Proteomes" id="UP000465846">
    <property type="component" value="Chromosome"/>
</dbReference>
<gene>
    <name evidence="2" type="ORF">G3I44_19770</name>
</gene>
<reference evidence="2 3" key="1">
    <citation type="submission" date="2020-02" db="EMBL/GenBank/DDBJ databases">
        <title>Whole genome sequence of Halogeometricum borinquense strain wsp4.</title>
        <authorList>
            <person name="Verma D.K."/>
            <person name="Gopal K."/>
            <person name="Prasad E.S."/>
        </authorList>
    </citation>
    <scope>NUCLEOTIDE SEQUENCE [LARGE SCALE GENOMIC DNA]</scope>
    <source>
        <strain evidence="3">wsp4</strain>
    </source>
</reference>
<accession>A0A6C0ULI2</accession>
<dbReference type="AlphaFoldDB" id="A0A6C0ULI2"/>
<dbReference type="RefSeq" id="WP_163487972.1">
    <property type="nucleotide sequence ID" value="NZ_CP048739.1"/>
</dbReference>
<organism evidence="2 3">
    <name type="scientific">Halogeometricum borinquense</name>
    <dbReference type="NCBI Taxonomy" id="60847"/>
    <lineage>
        <taxon>Archaea</taxon>
        <taxon>Methanobacteriati</taxon>
        <taxon>Methanobacteriota</taxon>
        <taxon>Stenosarchaea group</taxon>
        <taxon>Halobacteria</taxon>
        <taxon>Halobacteriales</taxon>
        <taxon>Haloferacaceae</taxon>
        <taxon>Halogeometricum</taxon>
    </lineage>
</organism>
<feature type="region of interest" description="Disordered" evidence="1">
    <location>
        <begin position="1"/>
        <end position="71"/>
    </location>
</feature>
<sequence length="71" mass="7663">MSTDSPNDGAARTFYGDPQHETGSYSDPERLGITAQSRQSESERALYGYAHRASADRRRSAGVRSADAQAA</sequence>